<dbReference type="Pfam" id="PF00890">
    <property type="entry name" value="FAD_binding_2"/>
    <property type="match status" value="1"/>
</dbReference>
<keyword evidence="6" id="KW-1133">Transmembrane helix</keyword>
<evidence type="ECO:0000256" key="3">
    <source>
        <dbReference type="ARBA" id="ARBA00022827"/>
    </source>
</evidence>
<gene>
    <name evidence="8" type="ORF">IPP58_14760</name>
</gene>
<keyword evidence="2 5" id="KW-0285">Flavoprotein</keyword>
<dbReference type="GO" id="GO:0010181">
    <property type="term" value="F:FMN binding"/>
    <property type="evidence" value="ECO:0007669"/>
    <property type="project" value="InterPro"/>
</dbReference>
<dbReference type="InterPro" id="IPR006311">
    <property type="entry name" value="TAT_signal"/>
</dbReference>
<dbReference type="Gene3D" id="3.50.50.60">
    <property type="entry name" value="FAD/NAD(P)-binding domain"/>
    <property type="match status" value="1"/>
</dbReference>
<dbReference type="SUPFAM" id="SSF51905">
    <property type="entry name" value="FAD/NAD(P)-binding domain"/>
    <property type="match status" value="1"/>
</dbReference>
<dbReference type="Gene3D" id="3.90.700.10">
    <property type="entry name" value="Succinate dehydrogenase/fumarate reductase flavoprotein, catalytic domain"/>
    <property type="match status" value="1"/>
</dbReference>
<dbReference type="InterPro" id="IPR010960">
    <property type="entry name" value="Flavocytochrome_c"/>
</dbReference>
<dbReference type="PANTHER" id="PTHR43400">
    <property type="entry name" value="FUMARATE REDUCTASE"/>
    <property type="match status" value="1"/>
</dbReference>
<keyword evidence="6" id="KW-0472">Membrane</keyword>
<dbReference type="InterPro" id="IPR027477">
    <property type="entry name" value="Succ_DH/fumarate_Rdtase_cat_sf"/>
</dbReference>
<dbReference type="EMBL" id="JADKIO010000011">
    <property type="protein sequence ID" value="MBK9797718.1"/>
    <property type="molecule type" value="Genomic_DNA"/>
</dbReference>
<reference evidence="8" key="1">
    <citation type="submission" date="2020-10" db="EMBL/GenBank/DDBJ databases">
        <title>Connecting structure to function with the recovery of over 1000 high-quality activated sludge metagenome-assembled genomes encoding full-length rRNA genes using long-read sequencing.</title>
        <authorList>
            <person name="Singleton C.M."/>
            <person name="Petriglieri F."/>
            <person name="Kristensen J.M."/>
            <person name="Kirkegaard R.H."/>
            <person name="Michaelsen T.Y."/>
            <person name="Andersen M.H."/>
            <person name="Karst S.M."/>
            <person name="Dueholm M.S."/>
            <person name="Nielsen P.H."/>
            <person name="Albertsen M."/>
        </authorList>
    </citation>
    <scope>NUCLEOTIDE SEQUENCE</scope>
    <source>
        <strain evidence="8">Skiv_18-Q3-R9-52_MAXAC.067</strain>
    </source>
</reference>
<dbReference type="InterPro" id="IPR036188">
    <property type="entry name" value="FAD/NAD-bd_sf"/>
</dbReference>
<evidence type="ECO:0000256" key="5">
    <source>
        <dbReference type="RuleBase" id="RU366062"/>
    </source>
</evidence>
<dbReference type="InterPro" id="IPR003953">
    <property type="entry name" value="FAD-dep_OxRdtase_2_FAD-bd"/>
</dbReference>
<keyword evidence="3 5" id="KW-0274">FAD</keyword>
<feature type="domain" description="FAD-dependent oxidoreductase 2 FAD-binding" evidence="7">
    <location>
        <begin position="54"/>
        <end position="491"/>
    </location>
</feature>
<proteinExistence type="inferred from homology"/>
<organism evidence="8 9">
    <name type="scientific">Candidatus Geothrix skivensis</name>
    <dbReference type="NCBI Taxonomy" id="2954439"/>
    <lineage>
        <taxon>Bacteria</taxon>
        <taxon>Pseudomonadati</taxon>
        <taxon>Acidobacteriota</taxon>
        <taxon>Holophagae</taxon>
        <taxon>Holophagales</taxon>
        <taxon>Holophagaceae</taxon>
        <taxon>Geothrix</taxon>
    </lineage>
</organism>
<evidence type="ECO:0000256" key="4">
    <source>
        <dbReference type="ARBA" id="ARBA00023002"/>
    </source>
</evidence>
<dbReference type="Proteomes" id="UP000886657">
    <property type="component" value="Unassembled WGS sequence"/>
</dbReference>
<dbReference type="AlphaFoldDB" id="A0A9D7XJI0"/>
<feature type="transmembrane region" description="Helical" evidence="6">
    <location>
        <begin position="12"/>
        <end position="32"/>
    </location>
</feature>
<dbReference type="SUPFAM" id="SSF56425">
    <property type="entry name" value="Succinate dehydrogenase/fumarate reductase flavoprotein, catalytic domain"/>
    <property type="match status" value="1"/>
</dbReference>
<evidence type="ECO:0000256" key="6">
    <source>
        <dbReference type="SAM" id="Phobius"/>
    </source>
</evidence>
<comment type="cofactor">
    <cofactor evidence="1">
        <name>FAD</name>
        <dbReference type="ChEBI" id="CHEBI:57692"/>
    </cofactor>
</comment>
<evidence type="ECO:0000256" key="2">
    <source>
        <dbReference type="ARBA" id="ARBA00022630"/>
    </source>
</evidence>
<evidence type="ECO:0000256" key="1">
    <source>
        <dbReference type="ARBA" id="ARBA00001974"/>
    </source>
</evidence>
<dbReference type="PANTHER" id="PTHR43400:SF7">
    <property type="entry name" value="FAD-DEPENDENT OXIDOREDUCTASE 2 FAD BINDING DOMAIN-CONTAINING PROTEIN"/>
    <property type="match status" value="1"/>
</dbReference>
<protein>
    <submittedName>
        <fullName evidence="8">Flavocytochrome c</fullName>
    </submittedName>
</protein>
<evidence type="ECO:0000313" key="8">
    <source>
        <dbReference type="EMBL" id="MBK9797718.1"/>
    </source>
</evidence>
<keyword evidence="4 5" id="KW-0560">Oxidoreductase</keyword>
<comment type="caution">
    <text evidence="8">The sequence shown here is derived from an EMBL/GenBank/DDBJ whole genome shotgun (WGS) entry which is preliminary data.</text>
</comment>
<accession>A0A9D7XJI0</accession>
<evidence type="ECO:0000313" key="9">
    <source>
        <dbReference type="Proteomes" id="UP000886657"/>
    </source>
</evidence>
<dbReference type="NCBIfam" id="TIGR01813">
    <property type="entry name" value="flavo_cyto_c"/>
    <property type="match status" value="1"/>
</dbReference>
<dbReference type="PROSITE" id="PS51318">
    <property type="entry name" value="TAT"/>
    <property type="match status" value="1"/>
</dbReference>
<dbReference type="InterPro" id="IPR050315">
    <property type="entry name" value="FAD-oxidoreductase_2"/>
</dbReference>
<dbReference type="GO" id="GO:0016491">
    <property type="term" value="F:oxidoreductase activity"/>
    <property type="evidence" value="ECO:0007669"/>
    <property type="project" value="UniProtKB-KW"/>
</dbReference>
<sequence length="514" mass="54458">MSDETKDLSRRGFIGAGGAALLGGMVFGALPLEGKDAAGPAAGALPKKWDETYDVVVVGTGFAGLAAAIEARLKGASVLVIEKMPVYGGNSIINGGDFAAAGNSFQKEAGVQDSPELMLKDMLKAGSNLNHPALARLVAERSNEALEWCRTYIGAKFTRLNFHGGHSVKRSVQTYNQSGSGLVNPLLDKATSLGVKVVLRTKMTRLVTGKEGRIVGLEVRTGYKWPDEASGTPSFIKARRAVVLAAGGFSQNVALRQIHDPRLTPKFESTNHPGATGEAILAACSAGAMDVQMDWIQLGPWTSPDEPGFGHGPQVCERIVGYGLMVDPANGKRFFKETGNRKERADAIIALGHPVIIVGDSYAIGKQVVPKVLGKAMEVGVVKKFSTLEALAAEYGVPVQPFLDQVARWNGFVEKNKDADFDCKLFPDSKPTVTAPFYAMRLWPRVHHTMGGLVVNAEAQVIGFDMKPVKGLYAAGEITGGVHGAVRLGSVAMSDCVVNGRIAGMNAGGEKAWS</sequence>
<keyword evidence="6" id="KW-0812">Transmembrane</keyword>
<evidence type="ECO:0000259" key="7">
    <source>
        <dbReference type="Pfam" id="PF00890"/>
    </source>
</evidence>
<name>A0A9D7XJI0_9BACT</name>
<comment type="similarity">
    <text evidence="5">Belongs to the FAD-dependent oxidoreductase 2 family. FRD/SDH subfamily.</text>
</comment>